<dbReference type="InterPro" id="IPR008875">
    <property type="entry name" value="TraX"/>
</dbReference>
<keyword evidence="1" id="KW-0472">Membrane</keyword>
<evidence type="ECO:0008006" key="4">
    <source>
        <dbReference type="Google" id="ProtNLM"/>
    </source>
</evidence>
<dbReference type="Pfam" id="PF05857">
    <property type="entry name" value="TraX"/>
    <property type="match status" value="1"/>
</dbReference>
<feature type="transmembrane region" description="Helical" evidence="1">
    <location>
        <begin position="23"/>
        <end position="41"/>
    </location>
</feature>
<feature type="transmembrane region" description="Helical" evidence="1">
    <location>
        <begin position="108"/>
        <end position="136"/>
    </location>
</feature>
<accession>A0ABQ1ZWG6</accession>
<proteinExistence type="predicted"/>
<comment type="caution">
    <text evidence="2">The sequence shown here is derived from an EMBL/GenBank/DDBJ whole genome shotgun (WGS) entry which is preliminary data.</text>
</comment>
<feature type="transmembrane region" description="Helical" evidence="1">
    <location>
        <begin position="194"/>
        <end position="212"/>
    </location>
</feature>
<reference evidence="3" key="1">
    <citation type="journal article" date="2019" name="Int. J. Syst. Evol. Microbiol.">
        <title>The Global Catalogue of Microorganisms (GCM) 10K type strain sequencing project: providing services to taxonomists for standard genome sequencing and annotation.</title>
        <authorList>
            <consortium name="The Broad Institute Genomics Platform"/>
            <consortium name="The Broad Institute Genome Sequencing Center for Infectious Disease"/>
            <person name="Wu L."/>
            <person name="Ma J."/>
        </authorList>
    </citation>
    <scope>NUCLEOTIDE SEQUENCE [LARGE SCALE GENOMIC DNA]</scope>
    <source>
        <strain evidence="3">CCM 8702</strain>
    </source>
</reference>
<sequence length="229" mass="26634">MQLIAMITMLIDHLGAVFFQDQLWMRIIGRIAFPIYCYLLVVGYHRTRSKKRYASRLFGLALLSQIPFSFAFTTTGVNVIGTLFVSLLIVMAIDYFKGRTWLRWTVALLLLLLAYWPMEALGFDYAIYGVLLVLIYRYMTNAWAMVGGHLALNLFYVFFFRGEIQFFSIVTTLFIAGIQATVPNAKTEVRLPRWLWRFFYPAHLALIALVSWQMKGLTWDEFLSRLTYG</sequence>
<keyword evidence="1" id="KW-1133">Transmembrane helix</keyword>
<keyword evidence="1" id="KW-0812">Transmembrane</keyword>
<organism evidence="2 3">
    <name type="scientific">Saccharibacillus endophyticus</name>
    <dbReference type="NCBI Taxonomy" id="2060666"/>
    <lineage>
        <taxon>Bacteria</taxon>
        <taxon>Bacillati</taxon>
        <taxon>Bacillota</taxon>
        <taxon>Bacilli</taxon>
        <taxon>Bacillales</taxon>
        <taxon>Paenibacillaceae</taxon>
        <taxon>Saccharibacillus</taxon>
    </lineage>
</organism>
<keyword evidence="3" id="KW-1185">Reference proteome</keyword>
<feature type="transmembrane region" description="Helical" evidence="1">
    <location>
        <begin position="53"/>
        <end position="72"/>
    </location>
</feature>
<protein>
    <recommendedName>
        <fullName evidence="4">Conjugal transfer protein TraX</fullName>
    </recommendedName>
</protein>
<name>A0ABQ1ZWG6_9BACL</name>
<evidence type="ECO:0000256" key="1">
    <source>
        <dbReference type="SAM" id="Phobius"/>
    </source>
</evidence>
<evidence type="ECO:0000313" key="3">
    <source>
        <dbReference type="Proteomes" id="UP000605427"/>
    </source>
</evidence>
<dbReference type="Proteomes" id="UP000605427">
    <property type="component" value="Unassembled WGS sequence"/>
</dbReference>
<gene>
    <name evidence="2" type="ORF">GCM10007362_24580</name>
</gene>
<dbReference type="RefSeq" id="WP_172243720.1">
    <property type="nucleotide sequence ID" value="NZ_BMDD01000003.1"/>
</dbReference>
<evidence type="ECO:0000313" key="2">
    <source>
        <dbReference type="EMBL" id="GGH78781.1"/>
    </source>
</evidence>
<dbReference type="EMBL" id="BMDD01000003">
    <property type="protein sequence ID" value="GGH78781.1"/>
    <property type="molecule type" value="Genomic_DNA"/>
</dbReference>
<feature type="transmembrane region" description="Helical" evidence="1">
    <location>
        <begin position="166"/>
        <end position="182"/>
    </location>
</feature>